<evidence type="ECO:0000313" key="1">
    <source>
        <dbReference type="EMBL" id="SVA23798.1"/>
    </source>
</evidence>
<name>A0A381U8B8_9ZZZZ</name>
<dbReference type="AlphaFoldDB" id="A0A381U8B8"/>
<proteinExistence type="predicted"/>
<dbReference type="InterPro" id="IPR010856">
    <property type="entry name" value="Gig2-like"/>
</dbReference>
<sequence>MENTIKQNIAKTKSLLCGLQDVKKSFETVSSNIKQEVEHIKDMQANDIPVIPEIDYKSILNGSVSISQIAEIKRRGSLIIRGVFDEQLAREWNEEIVEYILRNDYYTKSIEKEGMDQYFSQLKSGAPQIFGIYWSKPQMLARQSKSMANTKKFLNSLWDVSTNTGDEFDPNQDYIYADRIRRREPGDVSLGLSPHIDGGSFERWVDQGYQKVYSSVFNGDCLSYDPWKAAYRTQTNEYKSPAVCSMFRTFQGWTALTSQGPLDGTLSVIPIANCMSYLLLRALQDDISPDNLCDAEPGRPLNISSKYHEDLLAGLVSIPEVSPGDTVWWHPDITHSVADKHSGKDYSNVMYIGASPKCQKNLNYAKKQTQKFLEGKSPPDFAAEDYEVDFNARFTVEELSDLGRTQMAL</sequence>
<organism evidence="1">
    <name type="scientific">marine metagenome</name>
    <dbReference type="NCBI Taxonomy" id="408172"/>
    <lineage>
        <taxon>unclassified sequences</taxon>
        <taxon>metagenomes</taxon>
        <taxon>ecological metagenomes</taxon>
    </lineage>
</organism>
<dbReference type="Pfam" id="PF07350">
    <property type="entry name" value="Gig2-like"/>
    <property type="match status" value="1"/>
</dbReference>
<dbReference type="InterPro" id="IPR027443">
    <property type="entry name" value="IPNS-like_sf"/>
</dbReference>
<reference evidence="1" key="1">
    <citation type="submission" date="2018-05" db="EMBL/GenBank/DDBJ databases">
        <authorList>
            <person name="Lanie J.A."/>
            <person name="Ng W.-L."/>
            <person name="Kazmierczak K.M."/>
            <person name="Andrzejewski T.M."/>
            <person name="Davidsen T.M."/>
            <person name="Wayne K.J."/>
            <person name="Tettelin H."/>
            <person name="Glass J.I."/>
            <person name="Rusch D."/>
            <person name="Podicherti R."/>
            <person name="Tsui H.-C.T."/>
            <person name="Winkler M.E."/>
        </authorList>
    </citation>
    <scope>NUCLEOTIDE SEQUENCE</scope>
</reference>
<dbReference type="PANTHER" id="PTHR30613:SF1">
    <property type="entry name" value="DUF1479 DOMAIN PROTEIN (AFU_ORTHOLOGUE AFUA_5G09280)"/>
    <property type="match status" value="1"/>
</dbReference>
<accession>A0A381U8B8</accession>
<dbReference type="EMBL" id="UINC01005828">
    <property type="protein sequence ID" value="SVA23798.1"/>
    <property type="molecule type" value="Genomic_DNA"/>
</dbReference>
<gene>
    <name evidence="1" type="ORF">METZ01_LOCUS76652</name>
</gene>
<dbReference type="SUPFAM" id="SSF51197">
    <property type="entry name" value="Clavaminate synthase-like"/>
    <property type="match status" value="1"/>
</dbReference>
<dbReference type="Gene3D" id="2.60.120.330">
    <property type="entry name" value="B-lactam Antibiotic, Isopenicillin N Synthase, Chain"/>
    <property type="match status" value="1"/>
</dbReference>
<protein>
    <recommendedName>
        <fullName evidence="2">DUF1479 domain-containing protein</fullName>
    </recommendedName>
</protein>
<dbReference type="PANTHER" id="PTHR30613">
    <property type="entry name" value="UNCHARACTERIZED PROTEIN YBIU-RELATED"/>
    <property type="match status" value="1"/>
</dbReference>
<evidence type="ECO:0008006" key="2">
    <source>
        <dbReference type="Google" id="ProtNLM"/>
    </source>
</evidence>